<organism evidence="3 4">
    <name type="scientific">Symbiodinium necroappetens</name>
    <dbReference type="NCBI Taxonomy" id="1628268"/>
    <lineage>
        <taxon>Eukaryota</taxon>
        <taxon>Sar</taxon>
        <taxon>Alveolata</taxon>
        <taxon>Dinophyceae</taxon>
        <taxon>Suessiales</taxon>
        <taxon>Symbiodiniaceae</taxon>
        <taxon>Symbiodinium</taxon>
    </lineage>
</organism>
<feature type="transmembrane region" description="Helical" evidence="2">
    <location>
        <begin position="519"/>
        <end position="542"/>
    </location>
</feature>
<keyword evidence="4" id="KW-1185">Reference proteome</keyword>
<feature type="transmembrane region" description="Helical" evidence="2">
    <location>
        <begin position="54"/>
        <end position="78"/>
    </location>
</feature>
<evidence type="ECO:0000256" key="1">
    <source>
        <dbReference type="SAM" id="MobiDB-lite"/>
    </source>
</evidence>
<reference evidence="3" key="1">
    <citation type="submission" date="2021-02" db="EMBL/GenBank/DDBJ databases">
        <authorList>
            <person name="Dougan E. K."/>
            <person name="Rhodes N."/>
            <person name="Thang M."/>
            <person name="Chan C."/>
        </authorList>
    </citation>
    <scope>NUCLEOTIDE SEQUENCE</scope>
</reference>
<dbReference type="OrthoDB" id="436287at2759"/>
<feature type="transmembrane region" description="Helical" evidence="2">
    <location>
        <begin position="466"/>
        <end position="490"/>
    </location>
</feature>
<gene>
    <name evidence="3" type="ORF">SNEC2469_LOCUS5501</name>
</gene>
<dbReference type="InterPro" id="IPR036910">
    <property type="entry name" value="HMG_box_dom_sf"/>
</dbReference>
<evidence type="ECO:0000313" key="4">
    <source>
        <dbReference type="Proteomes" id="UP000601435"/>
    </source>
</evidence>
<evidence type="ECO:0000313" key="3">
    <source>
        <dbReference type="EMBL" id="CAE7254820.1"/>
    </source>
</evidence>
<keyword evidence="2" id="KW-0472">Membrane</keyword>
<proteinExistence type="predicted"/>
<dbReference type="EMBL" id="CAJNJA010010198">
    <property type="protein sequence ID" value="CAE7254820.1"/>
    <property type="molecule type" value="Genomic_DNA"/>
</dbReference>
<feature type="transmembrane region" description="Helical" evidence="2">
    <location>
        <begin position="119"/>
        <end position="143"/>
    </location>
</feature>
<feature type="compositionally biased region" description="Basic and acidic residues" evidence="1">
    <location>
        <begin position="935"/>
        <end position="949"/>
    </location>
</feature>
<sequence length="1132" mass="124979">MRQGIEVDDAEVVWPESAREKVVEKNWRSVFRVHLDDVEKFGLEYCIYFQTLRVLCLMFLVLSLLAIPELLFCLRGNVFMQDDLLSRLGRLTLGNVSPETVLHSGPFNFGLRGCGDPGALGLGFLFASQLAIAPLALGILSLWSWPRLASHPDLALEPSAADYSLRVDGLPSQVDLGGRTLEAELLSHFETVLRERGADGLCCDVVLQRNFRGALQAALDLQAWELKAAAATRHSPGSRRAARALQRRQEAARRVSMQRRDESERPVCGAFVVLGSEEERDWLLKRYRLARFAVCRALQPRHLRLQQTWSLRLSAAPEPSDIAWSLFSDARCLPPAALWQCAVRVSTVAFLLVLFLLGCGGCLLIFAAMLGVPGESAMQCNIWSSQDASFAAWNSDCSCLCACDLLKSRFPDTSQCELLEVESSMAVLACVVLVEILQAIACWGLRWLMPLWRAAYASQLEASKMFLLAVAQVCAPLSPICGLLALKWLWSEQVLPLQLGASGAIRLRLQQVDISFYKYAIPIIFVWCCLRWLAIIPEALLICRRSHATSFMLWKQYASVASVVAVSIAFQPFAPCLPCVGFVGALIWYWAVKAVIARGAVTVRFGTPVRLALLAARRFASFLWAASFLGEKRRGSKMMSKKMSLTPLPAEKFPEFNGYAVFMNEHLARLPDSALTEAPLSLRCKWDGFTDSQKKAYEDAGVRKADAGMSGQSKSKYACPIRLERTDEAGAKAGQFLLNLVNNKEERPGAILLQQLKGGASRGKAPADLSAFRTDNGAGMALLQQDVARADGDSYYGTYDETEWADHRKGSGKYNKYKAGLQKRQCKSGSSINAEPHQGKTSGKYDWATWLLFKANRKVEMWLFLVDLQLRRGLSDSAALRNGEGSNECRLSMASGWPPLHLLHRSTGSEDAAEAGICGENERSPVGCQRWRQKGKADGKGKGSGKGEGEVEAGSCKELQVSSLLDELSPNPVNLMPERMDESRGRLWLVVQLSAVIASERTRTVNISDAATAFLRDAERTSCQWSRESRKCIVMRGSGVASRMGCSLWSLASMNSSSEPTNWRPGLQERDRPWPHVGLAMDQAAKGRVKALQPLDASLLSLFDVSPIDHEDMEAVRGTQKGARLLHEARVE</sequence>
<feature type="transmembrane region" description="Helical" evidence="2">
    <location>
        <begin position="563"/>
        <end position="591"/>
    </location>
</feature>
<feature type="transmembrane region" description="Helical" evidence="2">
    <location>
        <begin position="348"/>
        <end position="369"/>
    </location>
</feature>
<keyword evidence="2" id="KW-0812">Transmembrane</keyword>
<dbReference type="Proteomes" id="UP000601435">
    <property type="component" value="Unassembled WGS sequence"/>
</dbReference>
<accession>A0A812LXH6</accession>
<dbReference type="SUPFAM" id="SSF47095">
    <property type="entry name" value="HMG-box"/>
    <property type="match status" value="1"/>
</dbReference>
<dbReference type="AlphaFoldDB" id="A0A812LXH6"/>
<protein>
    <submittedName>
        <fullName evidence="3">Uncharacterized protein</fullName>
    </submittedName>
</protein>
<keyword evidence="2" id="KW-1133">Transmembrane helix</keyword>
<comment type="caution">
    <text evidence="3">The sequence shown here is derived from an EMBL/GenBank/DDBJ whole genome shotgun (WGS) entry which is preliminary data.</text>
</comment>
<evidence type="ECO:0000256" key="2">
    <source>
        <dbReference type="SAM" id="Phobius"/>
    </source>
</evidence>
<feature type="non-terminal residue" evidence="3">
    <location>
        <position position="1"/>
    </location>
</feature>
<feature type="transmembrane region" description="Helical" evidence="2">
    <location>
        <begin position="425"/>
        <end position="445"/>
    </location>
</feature>
<feature type="region of interest" description="Disordered" evidence="1">
    <location>
        <begin position="928"/>
        <end position="953"/>
    </location>
</feature>
<name>A0A812LXH6_9DINO</name>